<dbReference type="GO" id="GO:0016874">
    <property type="term" value="F:ligase activity"/>
    <property type="evidence" value="ECO:0007669"/>
    <property type="project" value="UniProtKB-KW"/>
</dbReference>
<dbReference type="EMBL" id="JAOL01000105">
    <property type="protein sequence ID" value="EUA90358.1"/>
    <property type="molecule type" value="Genomic_DNA"/>
</dbReference>
<evidence type="ECO:0000256" key="1">
    <source>
        <dbReference type="HAMAP-Rule" id="MF_00122"/>
    </source>
</evidence>
<dbReference type="InterPro" id="IPR003837">
    <property type="entry name" value="GatC"/>
</dbReference>
<feature type="compositionally biased region" description="Basic and acidic residues" evidence="2">
    <location>
        <begin position="111"/>
        <end position="125"/>
    </location>
</feature>
<evidence type="ECO:0000256" key="2">
    <source>
        <dbReference type="SAM" id="MobiDB-lite"/>
    </source>
</evidence>
<organism evidence="3 4">
    <name type="scientific">Mycobacterium ulcerans str. Harvey</name>
    <dbReference type="NCBI Taxonomy" id="1299332"/>
    <lineage>
        <taxon>Bacteria</taxon>
        <taxon>Bacillati</taxon>
        <taxon>Actinomycetota</taxon>
        <taxon>Actinomycetes</taxon>
        <taxon>Mycobacteriales</taxon>
        <taxon>Mycobacteriaceae</taxon>
        <taxon>Mycobacterium</taxon>
        <taxon>Mycobacterium ulcerans group</taxon>
    </lineage>
</organism>
<comment type="caution">
    <text evidence="3">The sequence shown here is derived from an EMBL/GenBank/DDBJ whole genome shotgun (WGS) entry which is preliminary data.</text>
</comment>
<dbReference type="PANTHER" id="PTHR15004">
    <property type="entry name" value="GLUTAMYL-TRNA(GLN) AMIDOTRANSFERASE SUBUNIT C, MITOCHONDRIAL"/>
    <property type="match status" value="1"/>
</dbReference>
<dbReference type="Pfam" id="PF02686">
    <property type="entry name" value="GatC"/>
    <property type="match status" value="1"/>
</dbReference>
<gene>
    <name evidence="1 3" type="primary">gatC</name>
    <name evidence="3" type="ORF">I551_3064</name>
</gene>
<protein>
    <recommendedName>
        <fullName evidence="1">Aspartyl/glutamyl-tRNA(Asn/Gln) amidotransferase subunit C</fullName>
        <shortName evidence="1">Asp/Glu-ADT subunit C</shortName>
        <ecNumber evidence="1">6.3.5.-</ecNumber>
    </recommendedName>
</protein>
<keyword evidence="1" id="KW-0648">Protein biosynthesis</keyword>
<proteinExistence type="inferred from homology"/>
<accession>A0ABN0R011</accession>
<sequence length="136" mass="14712">MSQISRDEVAHLARLARLALTEDELDSFAGQLDAILTHASQIQAVDVTGVEATDNPLKDVNVMRADQTAPCLTQEEALAEAPAAVDGRFAVPQILGIANDRPHPIRCRHAGRQDCRKRGVRDRADSGLPGPDRGDR</sequence>
<keyword evidence="1 3" id="KW-0436">Ligase</keyword>
<dbReference type="InterPro" id="IPR036113">
    <property type="entry name" value="Asp/Glu-ADT_sf_sub_c"/>
</dbReference>
<comment type="function">
    <text evidence="1">Allows the formation of correctly charged Asn-tRNA(Asn) or Gln-tRNA(Gln) through the transamidation of misacylated Asp-tRNA(Asn) or Glu-tRNA(Gln) in organisms which lack either or both of asparaginyl-tRNA or glutaminyl-tRNA synthetases. The reaction takes place in the presence of glutamine and ATP through an activated phospho-Asp-tRNA(Asn) or phospho-Glu-tRNA(Gln).</text>
</comment>
<dbReference type="HAMAP" id="MF_00122">
    <property type="entry name" value="GatC"/>
    <property type="match status" value="1"/>
</dbReference>
<dbReference type="Gene3D" id="1.10.20.60">
    <property type="entry name" value="Glu-tRNAGln amidotransferase C subunit, N-terminal domain"/>
    <property type="match status" value="1"/>
</dbReference>
<feature type="region of interest" description="Disordered" evidence="2">
    <location>
        <begin position="105"/>
        <end position="136"/>
    </location>
</feature>
<dbReference type="EC" id="6.3.5.-" evidence="1"/>
<comment type="similarity">
    <text evidence="1">Belongs to the GatC family.</text>
</comment>
<name>A0ABN0R011_MYCUL</name>
<dbReference type="SUPFAM" id="SSF141000">
    <property type="entry name" value="Glu-tRNAGln amidotransferase C subunit"/>
    <property type="match status" value="1"/>
</dbReference>
<evidence type="ECO:0000313" key="3">
    <source>
        <dbReference type="EMBL" id="EUA90358.1"/>
    </source>
</evidence>
<evidence type="ECO:0000313" key="4">
    <source>
        <dbReference type="Proteomes" id="UP000020681"/>
    </source>
</evidence>
<dbReference type="PANTHER" id="PTHR15004:SF0">
    <property type="entry name" value="GLUTAMYL-TRNA(GLN) AMIDOTRANSFERASE SUBUNIT C, MITOCHONDRIAL"/>
    <property type="match status" value="1"/>
</dbReference>
<keyword evidence="4" id="KW-1185">Reference proteome</keyword>
<reference evidence="3 4" key="1">
    <citation type="submission" date="2014-01" db="EMBL/GenBank/DDBJ databases">
        <authorList>
            <person name="Dobos K."/>
            <person name="Lenaerts A."/>
            <person name="Ordway D."/>
            <person name="DeGroote M.A."/>
            <person name="Parker T."/>
            <person name="Sizemore C."/>
            <person name="Tallon L.J."/>
            <person name="Sadzewicz L.K."/>
            <person name="Sengamalay N."/>
            <person name="Fraser C.M."/>
            <person name="Hine E."/>
            <person name="Shefchek K.A."/>
            <person name="Das S.P."/>
            <person name="Tettelin H."/>
        </authorList>
    </citation>
    <scope>NUCLEOTIDE SEQUENCE [LARGE SCALE GENOMIC DNA]</scope>
    <source>
        <strain evidence="3 4">Harvey</strain>
    </source>
</reference>
<keyword evidence="1" id="KW-0547">Nucleotide-binding</keyword>
<keyword evidence="1" id="KW-0067">ATP-binding</keyword>
<dbReference type="NCBIfam" id="TIGR00135">
    <property type="entry name" value="gatC"/>
    <property type="match status" value="1"/>
</dbReference>
<comment type="subunit">
    <text evidence="1">Heterotrimer of A, B and C subunits.</text>
</comment>
<dbReference type="Proteomes" id="UP000020681">
    <property type="component" value="Unassembled WGS sequence"/>
</dbReference>
<comment type="catalytic activity">
    <reaction evidence="1">
        <text>L-glutamyl-tRNA(Gln) + L-glutamine + ATP + H2O = L-glutaminyl-tRNA(Gln) + L-glutamate + ADP + phosphate + H(+)</text>
        <dbReference type="Rhea" id="RHEA:17521"/>
        <dbReference type="Rhea" id="RHEA-COMP:9681"/>
        <dbReference type="Rhea" id="RHEA-COMP:9684"/>
        <dbReference type="ChEBI" id="CHEBI:15377"/>
        <dbReference type="ChEBI" id="CHEBI:15378"/>
        <dbReference type="ChEBI" id="CHEBI:29985"/>
        <dbReference type="ChEBI" id="CHEBI:30616"/>
        <dbReference type="ChEBI" id="CHEBI:43474"/>
        <dbReference type="ChEBI" id="CHEBI:58359"/>
        <dbReference type="ChEBI" id="CHEBI:78520"/>
        <dbReference type="ChEBI" id="CHEBI:78521"/>
        <dbReference type="ChEBI" id="CHEBI:456216"/>
    </reaction>
</comment>
<comment type="catalytic activity">
    <reaction evidence="1">
        <text>L-aspartyl-tRNA(Asn) + L-glutamine + ATP + H2O = L-asparaginyl-tRNA(Asn) + L-glutamate + ADP + phosphate + 2 H(+)</text>
        <dbReference type="Rhea" id="RHEA:14513"/>
        <dbReference type="Rhea" id="RHEA-COMP:9674"/>
        <dbReference type="Rhea" id="RHEA-COMP:9677"/>
        <dbReference type="ChEBI" id="CHEBI:15377"/>
        <dbReference type="ChEBI" id="CHEBI:15378"/>
        <dbReference type="ChEBI" id="CHEBI:29985"/>
        <dbReference type="ChEBI" id="CHEBI:30616"/>
        <dbReference type="ChEBI" id="CHEBI:43474"/>
        <dbReference type="ChEBI" id="CHEBI:58359"/>
        <dbReference type="ChEBI" id="CHEBI:78515"/>
        <dbReference type="ChEBI" id="CHEBI:78516"/>
        <dbReference type="ChEBI" id="CHEBI:456216"/>
    </reaction>
</comment>